<comment type="caution">
    <text evidence="2">The sequence shown here is derived from an EMBL/GenBank/DDBJ whole genome shotgun (WGS) entry which is preliminary data.</text>
</comment>
<reference evidence="2" key="1">
    <citation type="submission" date="2019-12" db="EMBL/GenBank/DDBJ databases">
        <title>Genome sequencing and annotation of Brassica cretica.</title>
        <authorList>
            <person name="Studholme D.J."/>
            <person name="Sarris P.F."/>
        </authorList>
    </citation>
    <scope>NUCLEOTIDE SEQUENCE</scope>
    <source>
        <strain evidence="2">PFS-001/15</strain>
        <tissue evidence="2">Leaf</tissue>
    </source>
</reference>
<dbReference type="SMART" id="SM00256">
    <property type="entry name" value="FBOX"/>
    <property type="match status" value="1"/>
</dbReference>
<dbReference type="PROSITE" id="PS50181">
    <property type="entry name" value="FBOX"/>
    <property type="match status" value="1"/>
</dbReference>
<gene>
    <name evidence="2" type="ORF">F2Q68_00017481</name>
</gene>
<dbReference type="Pfam" id="PF00646">
    <property type="entry name" value="F-box"/>
    <property type="match status" value="1"/>
</dbReference>
<feature type="domain" description="F-box" evidence="1">
    <location>
        <begin position="92"/>
        <end position="138"/>
    </location>
</feature>
<dbReference type="AlphaFoldDB" id="A0A8S9HHN3"/>
<dbReference type="InterPro" id="IPR006527">
    <property type="entry name" value="F-box-assoc_dom_typ1"/>
</dbReference>
<dbReference type="InterPro" id="IPR017451">
    <property type="entry name" value="F-box-assoc_interact_dom"/>
</dbReference>
<organism evidence="2 3">
    <name type="scientific">Brassica cretica</name>
    <name type="common">Mustard</name>
    <dbReference type="NCBI Taxonomy" id="69181"/>
    <lineage>
        <taxon>Eukaryota</taxon>
        <taxon>Viridiplantae</taxon>
        <taxon>Streptophyta</taxon>
        <taxon>Embryophyta</taxon>
        <taxon>Tracheophyta</taxon>
        <taxon>Spermatophyta</taxon>
        <taxon>Magnoliopsida</taxon>
        <taxon>eudicotyledons</taxon>
        <taxon>Gunneridae</taxon>
        <taxon>Pentapetalae</taxon>
        <taxon>rosids</taxon>
        <taxon>malvids</taxon>
        <taxon>Brassicales</taxon>
        <taxon>Brassicaceae</taxon>
        <taxon>Brassiceae</taxon>
        <taxon>Brassica</taxon>
    </lineage>
</organism>
<evidence type="ECO:0000259" key="1">
    <source>
        <dbReference type="PROSITE" id="PS50181"/>
    </source>
</evidence>
<evidence type="ECO:0000313" key="3">
    <source>
        <dbReference type="Proteomes" id="UP000712281"/>
    </source>
</evidence>
<dbReference type="Pfam" id="PF07734">
    <property type="entry name" value="FBA_1"/>
    <property type="match status" value="1"/>
</dbReference>
<dbReference type="PANTHER" id="PTHR31672">
    <property type="entry name" value="BNACNNG10540D PROTEIN"/>
    <property type="match status" value="1"/>
</dbReference>
<dbReference type="EMBL" id="QGKW02001940">
    <property type="protein sequence ID" value="KAF2555248.1"/>
    <property type="molecule type" value="Genomic_DNA"/>
</dbReference>
<dbReference type="InterPro" id="IPR036047">
    <property type="entry name" value="F-box-like_dom_sf"/>
</dbReference>
<dbReference type="InterPro" id="IPR050796">
    <property type="entry name" value="SCF_F-box_component"/>
</dbReference>
<proteinExistence type="predicted"/>
<dbReference type="NCBIfam" id="TIGR01640">
    <property type="entry name" value="F_box_assoc_1"/>
    <property type="match status" value="1"/>
</dbReference>
<sequence length="376" mass="44042">MFLRIFRGTRSSEFSDENSEEYFVGTSEDWTIGNSIEISRRSSPSVYSEELSDELVILGISSEICFLGIPSENSEGFPRKIEFPRSYFEDFFRRLLPLPWDLEDEILSRVPAPSLSRLRFSFKRWNALFKDQKFMKKHSDKAAKQHMVLMLSNLKVYSMNVNFHEIHGNVVDPHKLMSLKFSIIRKKPRYVKYFTVTGVWNPCTGQIRWIPFSNRYNTISEFVLGYDNNKTYKILRYSWDLSDPFRRVVEYGIYDFGSHSWKYLDNVTPKYSYIISEGVSLKGNIYWIVVDKDEHGALLSTFHFSTERFGEISIPFSNIGVDCCPTDLLVVREERLAVLYSSFFHPPKIEIWMTTDDKIDQTKLIVADQVFISGFM</sequence>
<dbReference type="Proteomes" id="UP000712281">
    <property type="component" value="Unassembled WGS sequence"/>
</dbReference>
<evidence type="ECO:0000313" key="2">
    <source>
        <dbReference type="EMBL" id="KAF2555248.1"/>
    </source>
</evidence>
<protein>
    <recommendedName>
        <fullName evidence="1">F-box domain-containing protein</fullName>
    </recommendedName>
</protein>
<dbReference type="PANTHER" id="PTHR31672:SF13">
    <property type="entry name" value="F-BOX PROTEIN CPR30-LIKE"/>
    <property type="match status" value="1"/>
</dbReference>
<accession>A0A8S9HHN3</accession>
<name>A0A8S9HHN3_BRACR</name>
<dbReference type="InterPro" id="IPR001810">
    <property type="entry name" value="F-box_dom"/>
</dbReference>
<dbReference type="SUPFAM" id="SSF81383">
    <property type="entry name" value="F-box domain"/>
    <property type="match status" value="1"/>
</dbReference>